<protein>
    <recommendedName>
        <fullName evidence="1">L-erythro-3,5-diaminohexanoate dehydrogenase N-terminal domain-containing protein</fullName>
    </recommendedName>
</protein>
<reference evidence="2 3" key="1">
    <citation type="submission" date="2020-05" db="EMBL/GenBank/DDBJ databases">
        <title>MicrobeNet Type strains.</title>
        <authorList>
            <person name="Nicholson A.C."/>
        </authorList>
    </citation>
    <scope>NUCLEOTIDE SEQUENCE [LARGE SCALE GENOMIC DNA]</scope>
    <source>
        <strain evidence="2 3">JCM 14282</strain>
    </source>
</reference>
<dbReference type="RefSeq" id="WP_167035640.1">
    <property type="nucleotide sequence ID" value="NZ_BAAANA010000002.1"/>
</dbReference>
<dbReference type="AlphaFoldDB" id="A0A7Y2Q028"/>
<accession>A0A7Y2Q028</accession>
<dbReference type="Pfam" id="PF26370">
    <property type="entry name" value="KDD_N"/>
    <property type="match status" value="1"/>
</dbReference>
<organism evidence="2 3">
    <name type="scientific">Microbacterium ulmi</name>
    <dbReference type="NCBI Taxonomy" id="179095"/>
    <lineage>
        <taxon>Bacteria</taxon>
        <taxon>Bacillati</taxon>
        <taxon>Actinomycetota</taxon>
        <taxon>Actinomycetes</taxon>
        <taxon>Micrococcales</taxon>
        <taxon>Microbacteriaceae</taxon>
        <taxon>Microbacterium</taxon>
    </lineage>
</organism>
<dbReference type="Gene3D" id="3.90.180.10">
    <property type="entry name" value="Medium-chain alcohol dehydrogenases, catalytic domain"/>
    <property type="match status" value="1"/>
</dbReference>
<proteinExistence type="predicted"/>
<evidence type="ECO:0000259" key="1">
    <source>
        <dbReference type="Pfam" id="PF26370"/>
    </source>
</evidence>
<gene>
    <name evidence="2" type="ORF">HLA99_08685</name>
</gene>
<comment type="caution">
    <text evidence="2">The sequence shown here is derived from an EMBL/GenBank/DDBJ whole genome shotgun (WGS) entry which is preliminary data.</text>
</comment>
<evidence type="ECO:0000313" key="2">
    <source>
        <dbReference type="EMBL" id="NNH03923.1"/>
    </source>
</evidence>
<dbReference type="SUPFAM" id="SSF51735">
    <property type="entry name" value="NAD(P)-binding Rossmann-fold domains"/>
    <property type="match status" value="1"/>
</dbReference>
<dbReference type="EMBL" id="JABEMB010000010">
    <property type="protein sequence ID" value="NNH03923.1"/>
    <property type="molecule type" value="Genomic_DNA"/>
</dbReference>
<keyword evidence="3" id="KW-1185">Reference proteome</keyword>
<dbReference type="InterPro" id="IPR036291">
    <property type="entry name" value="NAD(P)-bd_dom_sf"/>
</dbReference>
<sequence>MSAPDALGMDRVLVPDGVLPQAAHRLDARSAIRAGEVAIAVDYLNLDSASMRDLLAHNGDDPERVKAEVRAIVAERGKMTNPRTGSGGMLVGTIIGAGPGGERTDLAVGDRVATLISLTATPLALDDGLDAWDGRSEIVPARGFAIVPSARTLCRLPEDVPIQTALSILDVCGAPAHVARLAERPMIAGRVQRMLLLGGGKSAVLASAAARRLGIGTICAVPSEAEAERLRALDLFDDVVVADATRPGTVRRAVLDAGDLPDLTLVCVNAPGCEHAALVSTRSGGAVVYFSMATSFTAVALGAEALCLDVDLYVGTGYVPGHAELALDLFRRDHRVRAFFERTPTTSPNRNLEHA</sequence>
<evidence type="ECO:0000313" key="3">
    <source>
        <dbReference type="Proteomes" id="UP000543598"/>
    </source>
</evidence>
<name>A0A7Y2Q028_9MICO</name>
<dbReference type="InterPro" id="IPR058932">
    <property type="entry name" value="KDD_N"/>
</dbReference>
<dbReference type="Proteomes" id="UP000543598">
    <property type="component" value="Unassembled WGS sequence"/>
</dbReference>
<feature type="domain" description="L-erythro-3,5-diaminohexanoate dehydrogenase N-terminal" evidence="1">
    <location>
        <begin position="10"/>
        <end position="157"/>
    </location>
</feature>
<dbReference type="Gene3D" id="3.40.50.720">
    <property type="entry name" value="NAD(P)-binding Rossmann-like Domain"/>
    <property type="match status" value="1"/>
</dbReference>